<feature type="transmembrane region" description="Helical" evidence="9">
    <location>
        <begin position="12"/>
        <end position="32"/>
    </location>
</feature>
<dbReference type="InterPro" id="IPR012902">
    <property type="entry name" value="N_methyl_site"/>
</dbReference>
<comment type="similarity">
    <text evidence="2 9">Belongs to the GSP I family.</text>
</comment>
<protein>
    <recommendedName>
        <fullName evidence="9">Type II secretion system protein I</fullName>
        <shortName evidence="9">T2SS minor pseudopilin I</shortName>
    </recommendedName>
</protein>
<accession>A0ABV8SIU4</accession>
<comment type="subcellular location">
    <subcellularLocation>
        <location evidence="1 9">Cell inner membrane</location>
        <topology evidence="1 9">Single-pass membrane protein</topology>
    </subcellularLocation>
</comment>
<keyword evidence="7 9" id="KW-1133">Transmembrane helix</keyword>
<comment type="subunit">
    <text evidence="9">Type II secretion is composed of four main components: the outer membrane complex, the inner membrane complex, the cytoplasmic secretion ATPase and the periplasm-spanning pseudopilus.</text>
</comment>
<dbReference type="Pfam" id="PF02501">
    <property type="entry name" value="T2SSI"/>
    <property type="match status" value="1"/>
</dbReference>
<keyword evidence="5 9" id="KW-0997">Cell inner membrane</keyword>
<comment type="caution">
    <text evidence="12">The sequence shown here is derived from an EMBL/GenBank/DDBJ whole genome shotgun (WGS) entry which is preliminary data.</text>
</comment>
<comment type="PTM">
    <text evidence="9">Cleaved by prepilin peptidase.</text>
</comment>
<keyword evidence="3" id="KW-1003">Cell membrane</keyword>
<evidence type="ECO:0000256" key="9">
    <source>
        <dbReference type="RuleBase" id="RU368030"/>
    </source>
</evidence>
<evidence type="ECO:0000313" key="12">
    <source>
        <dbReference type="EMBL" id="MFC4307541.1"/>
    </source>
</evidence>
<name>A0ABV8SIU4_9GAMM</name>
<evidence type="ECO:0000259" key="11">
    <source>
        <dbReference type="Pfam" id="PF02501"/>
    </source>
</evidence>
<evidence type="ECO:0000256" key="6">
    <source>
        <dbReference type="ARBA" id="ARBA00022692"/>
    </source>
</evidence>
<dbReference type="EMBL" id="JBHSDU010000001">
    <property type="protein sequence ID" value="MFC4307541.1"/>
    <property type="molecule type" value="Genomic_DNA"/>
</dbReference>
<feature type="compositionally biased region" description="Pro residues" evidence="10">
    <location>
        <begin position="160"/>
        <end position="187"/>
    </location>
</feature>
<dbReference type="Gene3D" id="3.30.1300.30">
    <property type="entry name" value="GSPII I/J protein-like"/>
    <property type="match status" value="1"/>
</dbReference>
<dbReference type="Proteomes" id="UP001595904">
    <property type="component" value="Unassembled WGS sequence"/>
</dbReference>
<evidence type="ECO:0000256" key="8">
    <source>
        <dbReference type="ARBA" id="ARBA00023136"/>
    </source>
</evidence>
<reference evidence="13" key="1">
    <citation type="journal article" date="2019" name="Int. J. Syst. Evol. Microbiol.">
        <title>The Global Catalogue of Microorganisms (GCM) 10K type strain sequencing project: providing services to taxonomists for standard genome sequencing and annotation.</title>
        <authorList>
            <consortium name="The Broad Institute Genomics Platform"/>
            <consortium name="The Broad Institute Genome Sequencing Center for Infectious Disease"/>
            <person name="Wu L."/>
            <person name="Ma J."/>
        </authorList>
    </citation>
    <scope>NUCLEOTIDE SEQUENCE [LARGE SCALE GENOMIC DNA]</scope>
    <source>
        <strain evidence="13">CGMCC 1.10759</strain>
    </source>
</reference>
<keyword evidence="13" id="KW-1185">Reference proteome</keyword>
<dbReference type="PANTHER" id="PTHR38779:SF2">
    <property type="entry name" value="TYPE II SECRETION SYSTEM PROTEIN I-RELATED"/>
    <property type="match status" value="1"/>
</dbReference>
<evidence type="ECO:0000256" key="7">
    <source>
        <dbReference type="ARBA" id="ARBA00022989"/>
    </source>
</evidence>
<dbReference type="PROSITE" id="PS00409">
    <property type="entry name" value="PROKAR_NTER_METHYL"/>
    <property type="match status" value="1"/>
</dbReference>
<dbReference type="InterPro" id="IPR045584">
    <property type="entry name" value="Pilin-like"/>
</dbReference>
<dbReference type="InterPro" id="IPR003413">
    <property type="entry name" value="T2SS_GspI_C"/>
</dbReference>
<evidence type="ECO:0000313" key="13">
    <source>
        <dbReference type="Proteomes" id="UP001595904"/>
    </source>
</evidence>
<dbReference type="SUPFAM" id="SSF54523">
    <property type="entry name" value="Pili subunits"/>
    <property type="match status" value="1"/>
</dbReference>
<evidence type="ECO:0000256" key="1">
    <source>
        <dbReference type="ARBA" id="ARBA00004377"/>
    </source>
</evidence>
<evidence type="ECO:0000256" key="5">
    <source>
        <dbReference type="ARBA" id="ARBA00022519"/>
    </source>
</evidence>
<dbReference type="InterPro" id="IPR010052">
    <property type="entry name" value="T2SS_protein-GspI"/>
</dbReference>
<comment type="function">
    <text evidence="9">Component of the type II secretion system required for the energy-dependent secretion of extracellular factors such as proteases and toxins from the periplasm.</text>
</comment>
<keyword evidence="4 9" id="KW-0488">Methylation</keyword>
<dbReference type="NCBIfam" id="TIGR02532">
    <property type="entry name" value="IV_pilin_GFxxxE"/>
    <property type="match status" value="1"/>
</dbReference>
<evidence type="ECO:0000256" key="4">
    <source>
        <dbReference type="ARBA" id="ARBA00022481"/>
    </source>
</evidence>
<keyword evidence="8 9" id="KW-0472">Membrane</keyword>
<feature type="region of interest" description="Disordered" evidence="10">
    <location>
        <begin position="138"/>
        <end position="187"/>
    </location>
</feature>
<proteinExistence type="inferred from homology"/>
<evidence type="ECO:0000256" key="2">
    <source>
        <dbReference type="ARBA" id="ARBA00008358"/>
    </source>
</evidence>
<gene>
    <name evidence="12" type="primary">gspI</name>
    <name evidence="12" type="ORF">ACFPN2_00465</name>
</gene>
<dbReference type="NCBIfam" id="TIGR01707">
    <property type="entry name" value="gspI"/>
    <property type="match status" value="1"/>
</dbReference>
<feature type="domain" description="Type II secretion system protein GspI C-terminal" evidence="11">
    <location>
        <begin position="46"/>
        <end position="124"/>
    </location>
</feature>
<evidence type="ECO:0000256" key="3">
    <source>
        <dbReference type="ARBA" id="ARBA00022475"/>
    </source>
</evidence>
<evidence type="ECO:0000256" key="10">
    <source>
        <dbReference type="SAM" id="MobiDB-lite"/>
    </source>
</evidence>
<sequence length="187" mass="20292">MRADLRKFTAGFTLIEVLVALIVVGLGMLAVIQTVSQTANTTSYIRDKSIAHWVAMNQLTQVRLQPNAPPVDKSSDEVKMAGRDWRWTMEVKQTPVESIRRIEVSVRPSDAPEKSSLAYVTGFYGTAVAPAGMTVVSWKGNKQQGGGGRQGERPRDSESEPPPQQTPLEPGEPVPSDPEPPNAGPES</sequence>
<organism evidence="12 13">
    <name type="scientific">Steroidobacter flavus</name>
    <dbReference type="NCBI Taxonomy" id="1842136"/>
    <lineage>
        <taxon>Bacteria</taxon>
        <taxon>Pseudomonadati</taxon>
        <taxon>Pseudomonadota</taxon>
        <taxon>Gammaproteobacteria</taxon>
        <taxon>Steroidobacterales</taxon>
        <taxon>Steroidobacteraceae</taxon>
        <taxon>Steroidobacter</taxon>
    </lineage>
</organism>
<dbReference type="Pfam" id="PF07963">
    <property type="entry name" value="N_methyl"/>
    <property type="match status" value="1"/>
</dbReference>
<keyword evidence="6 9" id="KW-0812">Transmembrane</keyword>
<dbReference type="RefSeq" id="WP_380593896.1">
    <property type="nucleotide sequence ID" value="NZ_JBHSDU010000001.1"/>
</dbReference>
<dbReference type="PANTHER" id="PTHR38779">
    <property type="entry name" value="TYPE II SECRETION SYSTEM PROTEIN I-RELATED"/>
    <property type="match status" value="1"/>
</dbReference>